<reference evidence="2 3" key="1">
    <citation type="submission" date="2019-01" db="EMBL/GenBank/DDBJ databases">
        <title>Zoogloea oleivorans genome sequencing and assembly.</title>
        <authorList>
            <person name="Tancsics A."/>
            <person name="Farkas M."/>
            <person name="Kriszt B."/>
            <person name="Maroti G."/>
            <person name="Horvath B."/>
        </authorList>
    </citation>
    <scope>NUCLEOTIDE SEQUENCE [LARGE SCALE GENOMIC DNA]</scope>
    <source>
        <strain evidence="2 3">Buc</strain>
    </source>
</reference>
<sequence>MSATPVQLVALTISEIDVLHGSGPLAFQTYVLLRAWMDYPSGVVGRTRPVSLSMLRSYTETHTPRGAGLQIEQESEKTIRGAIDRLVRAGLLRRLAGDRLSFRLPMALTASARPIQTGHGEGTDLPTEHGAVNSAKDMGNQAKPGTLSTPEKSTNGAHIMSHGMLLSTGDLVDILERHEVPIAGYSAALVQWAAAGVQPARLADAITAARAVRQKSGSLQPINAGLIDTILKNGTAPPAQFRARKGRWSAAERPEANHARPGESWEQYRRRLAGTARH</sequence>
<keyword evidence="3" id="KW-1185">Reference proteome</keyword>
<accession>A0A6C2D6J7</accession>
<organism evidence="2 3">
    <name type="scientific">Zoogloea oleivorans</name>
    <dbReference type="NCBI Taxonomy" id="1552750"/>
    <lineage>
        <taxon>Bacteria</taxon>
        <taxon>Pseudomonadati</taxon>
        <taxon>Pseudomonadota</taxon>
        <taxon>Betaproteobacteria</taxon>
        <taxon>Rhodocyclales</taxon>
        <taxon>Zoogloeaceae</taxon>
        <taxon>Zoogloea</taxon>
    </lineage>
</organism>
<dbReference type="Proteomes" id="UP000389128">
    <property type="component" value="Unassembled WGS sequence"/>
</dbReference>
<dbReference type="OrthoDB" id="8970592at2"/>
<dbReference type="AlphaFoldDB" id="A0A6C2D6J7"/>
<dbReference type="EMBL" id="SDKK01000001">
    <property type="protein sequence ID" value="TYC62088.1"/>
    <property type="molecule type" value="Genomic_DNA"/>
</dbReference>
<evidence type="ECO:0000256" key="1">
    <source>
        <dbReference type="SAM" id="MobiDB-lite"/>
    </source>
</evidence>
<feature type="compositionally biased region" description="Basic and acidic residues" evidence="1">
    <location>
        <begin position="250"/>
        <end position="264"/>
    </location>
</feature>
<evidence type="ECO:0000313" key="2">
    <source>
        <dbReference type="EMBL" id="TYC62088.1"/>
    </source>
</evidence>
<dbReference type="RefSeq" id="WP_148577178.1">
    <property type="nucleotide sequence ID" value="NZ_SDKK01000001.1"/>
</dbReference>
<protein>
    <submittedName>
        <fullName evidence="2">Uncharacterized protein</fullName>
    </submittedName>
</protein>
<name>A0A6C2D6J7_9RHOO</name>
<evidence type="ECO:0000313" key="3">
    <source>
        <dbReference type="Proteomes" id="UP000389128"/>
    </source>
</evidence>
<comment type="caution">
    <text evidence="2">The sequence shown here is derived from an EMBL/GenBank/DDBJ whole genome shotgun (WGS) entry which is preliminary data.</text>
</comment>
<gene>
    <name evidence="2" type="ORF">ETQ85_00580</name>
</gene>
<proteinExistence type="predicted"/>
<feature type="region of interest" description="Disordered" evidence="1">
    <location>
        <begin position="244"/>
        <end position="264"/>
    </location>
</feature>